<dbReference type="AlphaFoldDB" id="A0A328ZLA5"/>
<evidence type="ECO:0000313" key="2">
    <source>
        <dbReference type="Proteomes" id="UP000248856"/>
    </source>
</evidence>
<comment type="caution">
    <text evidence="1">The sequence shown here is derived from an EMBL/GenBank/DDBJ whole genome shotgun (WGS) entry which is preliminary data.</text>
</comment>
<reference evidence="1 2" key="1">
    <citation type="submission" date="2018-06" db="EMBL/GenBank/DDBJ databases">
        <title>Genomic Encyclopedia of Archaeal and Bacterial Type Strains, Phase II (KMG-II): from individual species to whole genera.</title>
        <authorList>
            <person name="Goeker M."/>
        </authorList>
    </citation>
    <scope>NUCLEOTIDE SEQUENCE [LARGE SCALE GENOMIC DNA]</scope>
    <source>
        <strain evidence="1 2">CFPB 3232</strain>
    </source>
</reference>
<organism evidence="1 2">
    <name type="scientific">Paracidovorax anthurii</name>
    <dbReference type="NCBI Taxonomy" id="78229"/>
    <lineage>
        <taxon>Bacteria</taxon>
        <taxon>Pseudomonadati</taxon>
        <taxon>Pseudomonadota</taxon>
        <taxon>Betaproteobacteria</taxon>
        <taxon>Burkholderiales</taxon>
        <taxon>Comamonadaceae</taxon>
        <taxon>Paracidovorax</taxon>
    </lineage>
</organism>
<dbReference type="EMBL" id="QLTA01000002">
    <property type="protein sequence ID" value="RAR86175.1"/>
    <property type="molecule type" value="Genomic_DNA"/>
</dbReference>
<gene>
    <name evidence="1" type="ORF">AX018_1002136</name>
</gene>
<keyword evidence="2" id="KW-1185">Reference proteome</keyword>
<proteinExistence type="predicted"/>
<dbReference type="Proteomes" id="UP000248856">
    <property type="component" value="Unassembled WGS sequence"/>
</dbReference>
<protein>
    <submittedName>
        <fullName evidence="1">Uncharacterized protein</fullName>
    </submittedName>
</protein>
<name>A0A328ZLA5_9BURK</name>
<sequence length="389" mass="40089">MVWSGSATSPVACKALSENVSVGSPPSKSGNPPSGPTVAASTWKALSPLPGPMHIAPAAFLGAIVRTACAGHTVSMASSNATGALGSGLAHYIHPVSAGLTIDPAFLELKDFVGTAFSGTLGAAMAYLRMRHDGYIWSAHYEDSVTPPLSSNVAQPDFVFTDGAKLAIVEAKGTGKALADADDAAKRGYIHQIDTARNRLLNGGSAPTEGYSFGTALNVSAGAGLPIEMACVHQQFPTLPVAGGGGGAGGAIGRMGPQNPGIGQTVNAVKQLNYHAAMVQMGIGLQDIDRIVPASGRPDKLHFGPELLAFRLGPDIYTAVVAMPHGLLRKIRQGDLPGPVERPSSADPIVNRGRTPGYTFVNFADGVRVVLRERGAPDWSEADEGGRND</sequence>
<evidence type="ECO:0000313" key="1">
    <source>
        <dbReference type="EMBL" id="RAR86175.1"/>
    </source>
</evidence>
<accession>A0A328ZLA5</accession>